<feature type="transmembrane region" description="Helical" evidence="1">
    <location>
        <begin position="413"/>
        <end position="435"/>
    </location>
</feature>
<keyword evidence="1" id="KW-1133">Transmembrane helix</keyword>
<gene>
    <name evidence="2" type="ORF">UFOPK1740_00431</name>
</gene>
<reference evidence="2" key="1">
    <citation type="submission" date="2020-05" db="EMBL/GenBank/DDBJ databases">
        <authorList>
            <person name="Chiriac C."/>
            <person name="Salcher M."/>
            <person name="Ghai R."/>
            <person name="Kavagutti S V."/>
        </authorList>
    </citation>
    <scope>NUCLEOTIDE SEQUENCE</scope>
</reference>
<feature type="transmembrane region" description="Helical" evidence="1">
    <location>
        <begin position="9"/>
        <end position="30"/>
    </location>
</feature>
<evidence type="ECO:0000313" key="2">
    <source>
        <dbReference type="EMBL" id="CAB4573791.1"/>
    </source>
</evidence>
<proteinExistence type="predicted"/>
<sequence>MRVKRKSNFIIGILVSVVYLVYRTSNVFIVKPFFDDFDSPAYFDFQLYPSFRTHGITAVFATIQNEFLIALFQAVIGSMVWIYLWIVIMEKINSNILNALFTISYFIFASSSIIVEHDSVMLSESLSISSTILLFATTIKIIGASQQISSKTFYAWAFAYVWFFSTKTPNSVLMPLIIAPLIYVFFVNYKSIRMKFIAIITLGLSIFSFASSLSSDVSKTLNTAGTIHNRLWLDDRWRDELLLSGYPKFSHEIWLEHGRSDLGVPPDQAVVNLPEYKKWWADEGESFLIKFTLTNPDYAVFGPVALPLLNPTFTYKKTLLSGWSQGTDMTFEIPGFKNSFLQRTIFWPDEPEKAYLTLSLCFIAIGLSLLVLVKYNNKSFFYLIVLTLFYTFLWSYFNWWFGSKPVDMTRHNLAAAIMFRLLAIFSIFYVIDLIIRQKKRILIR</sequence>
<feature type="transmembrane region" description="Helical" evidence="1">
    <location>
        <begin position="196"/>
        <end position="213"/>
    </location>
</feature>
<keyword evidence="1" id="KW-0472">Membrane</keyword>
<accession>A0A6J6EBJ6</accession>
<feature type="transmembrane region" description="Helical" evidence="1">
    <location>
        <begin position="95"/>
        <end position="115"/>
    </location>
</feature>
<keyword evidence="1" id="KW-0812">Transmembrane</keyword>
<dbReference type="AlphaFoldDB" id="A0A6J6EBJ6"/>
<name>A0A6J6EBJ6_9ZZZZ</name>
<dbReference type="EMBL" id="CAEZTU010000011">
    <property type="protein sequence ID" value="CAB4573791.1"/>
    <property type="molecule type" value="Genomic_DNA"/>
</dbReference>
<feature type="transmembrane region" description="Helical" evidence="1">
    <location>
        <begin position="380"/>
        <end position="401"/>
    </location>
</feature>
<organism evidence="2">
    <name type="scientific">freshwater metagenome</name>
    <dbReference type="NCBI Taxonomy" id="449393"/>
    <lineage>
        <taxon>unclassified sequences</taxon>
        <taxon>metagenomes</taxon>
        <taxon>ecological metagenomes</taxon>
    </lineage>
</organism>
<feature type="transmembrane region" description="Helical" evidence="1">
    <location>
        <begin position="67"/>
        <end position="88"/>
    </location>
</feature>
<feature type="transmembrane region" description="Helical" evidence="1">
    <location>
        <begin position="171"/>
        <end position="189"/>
    </location>
</feature>
<protein>
    <submittedName>
        <fullName evidence="2">Unannotated protein</fullName>
    </submittedName>
</protein>
<evidence type="ECO:0000256" key="1">
    <source>
        <dbReference type="SAM" id="Phobius"/>
    </source>
</evidence>
<feature type="transmembrane region" description="Helical" evidence="1">
    <location>
        <begin position="354"/>
        <end position="373"/>
    </location>
</feature>